<reference evidence="3" key="1">
    <citation type="journal article" date="2023" name="Mol. Phylogenet. Evol.">
        <title>Genome-scale phylogeny and comparative genomics of the fungal order Sordariales.</title>
        <authorList>
            <person name="Hensen N."/>
            <person name="Bonometti L."/>
            <person name="Westerberg I."/>
            <person name="Brannstrom I.O."/>
            <person name="Guillou S."/>
            <person name="Cros-Aarteil S."/>
            <person name="Calhoun S."/>
            <person name="Haridas S."/>
            <person name="Kuo A."/>
            <person name="Mondo S."/>
            <person name="Pangilinan J."/>
            <person name="Riley R."/>
            <person name="LaButti K."/>
            <person name="Andreopoulos B."/>
            <person name="Lipzen A."/>
            <person name="Chen C."/>
            <person name="Yan M."/>
            <person name="Daum C."/>
            <person name="Ng V."/>
            <person name="Clum A."/>
            <person name="Steindorff A."/>
            <person name="Ohm R.A."/>
            <person name="Martin F."/>
            <person name="Silar P."/>
            <person name="Natvig D.O."/>
            <person name="Lalanne C."/>
            <person name="Gautier V."/>
            <person name="Ament-Velasquez S.L."/>
            <person name="Kruys A."/>
            <person name="Hutchinson M.I."/>
            <person name="Powell A.J."/>
            <person name="Barry K."/>
            <person name="Miller A.N."/>
            <person name="Grigoriev I.V."/>
            <person name="Debuchy R."/>
            <person name="Gladieux P."/>
            <person name="Hiltunen Thoren M."/>
            <person name="Johannesson H."/>
        </authorList>
    </citation>
    <scope>NUCLEOTIDE SEQUENCE</scope>
    <source>
        <strain evidence="3">CBS 232.78</strain>
    </source>
</reference>
<dbReference type="EMBL" id="JAULSW010000008">
    <property type="protein sequence ID" value="KAK3372435.1"/>
    <property type="molecule type" value="Genomic_DNA"/>
</dbReference>
<reference evidence="3" key="2">
    <citation type="submission" date="2023-06" db="EMBL/GenBank/DDBJ databases">
        <authorList>
            <consortium name="Lawrence Berkeley National Laboratory"/>
            <person name="Haridas S."/>
            <person name="Hensen N."/>
            <person name="Bonometti L."/>
            <person name="Westerberg I."/>
            <person name="Brannstrom I.O."/>
            <person name="Guillou S."/>
            <person name="Cros-Aarteil S."/>
            <person name="Calhoun S."/>
            <person name="Kuo A."/>
            <person name="Mondo S."/>
            <person name="Pangilinan J."/>
            <person name="Riley R."/>
            <person name="LaButti K."/>
            <person name="Andreopoulos B."/>
            <person name="Lipzen A."/>
            <person name="Chen C."/>
            <person name="Yanf M."/>
            <person name="Daum C."/>
            <person name="Ng V."/>
            <person name="Clum A."/>
            <person name="Steindorff A."/>
            <person name="Ohm R."/>
            <person name="Martin F."/>
            <person name="Silar P."/>
            <person name="Natvig D."/>
            <person name="Lalanne C."/>
            <person name="Gautier V."/>
            <person name="Ament-velasquez S.L."/>
            <person name="Kruys A."/>
            <person name="Hutchinson M.I."/>
            <person name="Powell A.J."/>
            <person name="Barry K."/>
            <person name="Miller A.N."/>
            <person name="Grigoriev I.V."/>
            <person name="Debuchy R."/>
            <person name="Gladieux P."/>
            <person name="Thoren M.H."/>
            <person name="Johannesson H."/>
        </authorList>
    </citation>
    <scope>NUCLEOTIDE SEQUENCE</scope>
    <source>
        <strain evidence="3">CBS 232.78</strain>
    </source>
</reference>
<organism evidence="3 4">
    <name type="scientific">Podospora didyma</name>
    <dbReference type="NCBI Taxonomy" id="330526"/>
    <lineage>
        <taxon>Eukaryota</taxon>
        <taxon>Fungi</taxon>
        <taxon>Dikarya</taxon>
        <taxon>Ascomycota</taxon>
        <taxon>Pezizomycotina</taxon>
        <taxon>Sordariomycetes</taxon>
        <taxon>Sordariomycetidae</taxon>
        <taxon>Sordariales</taxon>
        <taxon>Podosporaceae</taxon>
        <taxon>Podospora</taxon>
    </lineage>
</organism>
<keyword evidence="2" id="KW-0732">Signal</keyword>
<feature type="region of interest" description="Disordered" evidence="1">
    <location>
        <begin position="90"/>
        <end position="120"/>
    </location>
</feature>
<accession>A0AAE0N6V1</accession>
<keyword evidence="4" id="KW-1185">Reference proteome</keyword>
<comment type="caution">
    <text evidence="3">The sequence shown here is derived from an EMBL/GenBank/DDBJ whole genome shotgun (WGS) entry which is preliminary data.</text>
</comment>
<dbReference type="Proteomes" id="UP001285441">
    <property type="component" value="Unassembled WGS sequence"/>
</dbReference>
<feature type="compositionally biased region" description="Low complexity" evidence="1">
    <location>
        <begin position="104"/>
        <end position="119"/>
    </location>
</feature>
<evidence type="ECO:0008006" key="5">
    <source>
        <dbReference type="Google" id="ProtNLM"/>
    </source>
</evidence>
<dbReference type="AlphaFoldDB" id="A0AAE0N6V1"/>
<evidence type="ECO:0000313" key="3">
    <source>
        <dbReference type="EMBL" id="KAK3372435.1"/>
    </source>
</evidence>
<protein>
    <recommendedName>
        <fullName evidence="5">Extracellular membrane protein CFEM domain-containing protein</fullName>
    </recommendedName>
</protein>
<gene>
    <name evidence="3" type="ORF">B0H63DRAFT_551003</name>
</gene>
<evidence type="ECO:0000256" key="1">
    <source>
        <dbReference type="SAM" id="MobiDB-lite"/>
    </source>
</evidence>
<feature type="chain" id="PRO_5042000091" description="Extracellular membrane protein CFEM domain-containing protein" evidence="2">
    <location>
        <begin position="18"/>
        <end position="202"/>
    </location>
</feature>
<name>A0AAE0N6V1_9PEZI</name>
<evidence type="ECO:0000313" key="4">
    <source>
        <dbReference type="Proteomes" id="UP001285441"/>
    </source>
</evidence>
<sequence length="202" mass="21139">MKFAIAAILGLASFTLAQAPLECPTATKSTQNRRCSKTCEFADCGFLTTIRNPCGCPAAIPTATLQLPCEADCPYGGCSIEFRTTALACPTTSSSSSTRRRRTSTTTTPTPTPTSSSSTKIVTGITTLPPIIRSTPCPVVTKTTSPADCPAIRCPVPTCISRTTLAIPCNCNPKTLLYVQGCQSTCPGGCLTRTETISQVNC</sequence>
<feature type="signal peptide" evidence="2">
    <location>
        <begin position="1"/>
        <end position="17"/>
    </location>
</feature>
<evidence type="ECO:0000256" key="2">
    <source>
        <dbReference type="SAM" id="SignalP"/>
    </source>
</evidence>
<proteinExistence type="predicted"/>